<dbReference type="CDD" id="cd02257">
    <property type="entry name" value="Peptidase_C19"/>
    <property type="match status" value="1"/>
</dbReference>
<dbReference type="InterPro" id="IPR001394">
    <property type="entry name" value="Peptidase_C19_UCH"/>
</dbReference>
<evidence type="ECO:0000313" key="3">
    <source>
        <dbReference type="EMBL" id="KAH6590415.1"/>
    </source>
</evidence>
<reference evidence="3 4" key="1">
    <citation type="submission" date="2021-02" db="EMBL/GenBank/DDBJ databases">
        <title>Variation within the Batrachochytrium salamandrivorans European outbreak.</title>
        <authorList>
            <person name="Kelly M."/>
            <person name="Pasmans F."/>
            <person name="Shea T.P."/>
            <person name="Munoz J.F."/>
            <person name="Carranza S."/>
            <person name="Cuomo C.A."/>
            <person name="Martel A."/>
        </authorList>
    </citation>
    <scope>NUCLEOTIDE SEQUENCE [LARGE SCALE GENOMIC DNA]</scope>
    <source>
        <strain evidence="3 4">AMFP18/2</strain>
    </source>
</reference>
<evidence type="ECO:0000259" key="2">
    <source>
        <dbReference type="Pfam" id="PF00443"/>
    </source>
</evidence>
<comment type="caution">
    <text evidence="3">The sequence shown here is derived from an EMBL/GenBank/DDBJ whole genome shotgun (WGS) entry which is preliminary data.</text>
</comment>
<feature type="domain" description="Peptidase C19 ubiquitin carboxyl-terminal hydrolase" evidence="2">
    <location>
        <begin position="48"/>
        <end position="435"/>
    </location>
</feature>
<evidence type="ECO:0000313" key="4">
    <source>
        <dbReference type="Proteomes" id="UP001648503"/>
    </source>
</evidence>
<feature type="compositionally biased region" description="Low complexity" evidence="1">
    <location>
        <begin position="207"/>
        <end position="222"/>
    </location>
</feature>
<name>A0ABQ8F205_9FUNG</name>
<sequence>MDRSRSMSVPSILVYPPLEEAFSEACVSYSPEEAICGLLNPSQSMTLSAINALLQLFMNLPELNQELPAHSLDVAVARFVALAKSLHLCSDDDPDVRQSPQPTAVLAALPWIDASISQANSTDPPQDFEAIVRGFLDCVLLKTRFGRRFDHQIAKHHNPDAIHSIINTTTTTTTTIAAFDSIAATSTSGTKEFTPSFRDANEMTTATTIDNNSNNTTSSAGTLPPTPISPVASNKMLSILRLDISEYSQNATVSLLSLLNSHFGRCPPSLFFGGNPAKHTGANKKISEFSMTATKQQFHLLPHFLVVSFNRRMLPFKDDINTTTTTTTAANAIPISTRSSHAQSTPAKDLPRYHATTIELPLELDLGFYLDPAATMPAHAGFRKDSRIPTFYRLHGFVTQSQAHFMTYTRLRGGLPWFKCDDSVISSVDLGSRIASKGVMVALYRMQD</sequence>
<proteinExistence type="predicted"/>
<organism evidence="3 4">
    <name type="scientific">Batrachochytrium salamandrivorans</name>
    <dbReference type="NCBI Taxonomy" id="1357716"/>
    <lineage>
        <taxon>Eukaryota</taxon>
        <taxon>Fungi</taxon>
        <taxon>Fungi incertae sedis</taxon>
        <taxon>Chytridiomycota</taxon>
        <taxon>Chytridiomycota incertae sedis</taxon>
        <taxon>Chytridiomycetes</taxon>
        <taxon>Rhizophydiales</taxon>
        <taxon>Rhizophydiales incertae sedis</taxon>
        <taxon>Batrachochytrium</taxon>
    </lineage>
</organism>
<gene>
    <name evidence="3" type="ORF">BASA50_009390</name>
</gene>
<dbReference type="SUPFAM" id="SSF54001">
    <property type="entry name" value="Cysteine proteinases"/>
    <property type="match status" value="1"/>
</dbReference>
<dbReference type="Gene3D" id="3.90.70.10">
    <property type="entry name" value="Cysteine proteinases"/>
    <property type="match status" value="1"/>
</dbReference>
<dbReference type="EMBL" id="JAFCIX010000433">
    <property type="protein sequence ID" value="KAH6590415.1"/>
    <property type="molecule type" value="Genomic_DNA"/>
</dbReference>
<protein>
    <recommendedName>
        <fullName evidence="2">Peptidase C19 ubiquitin carboxyl-terminal hydrolase domain-containing protein</fullName>
    </recommendedName>
</protein>
<dbReference type="InterPro" id="IPR038765">
    <property type="entry name" value="Papain-like_cys_pep_sf"/>
</dbReference>
<dbReference type="Pfam" id="PF00443">
    <property type="entry name" value="UCH"/>
    <property type="match status" value="1"/>
</dbReference>
<accession>A0ABQ8F205</accession>
<evidence type="ECO:0000256" key="1">
    <source>
        <dbReference type="SAM" id="MobiDB-lite"/>
    </source>
</evidence>
<feature type="region of interest" description="Disordered" evidence="1">
    <location>
        <begin position="207"/>
        <end position="227"/>
    </location>
</feature>
<keyword evidence="4" id="KW-1185">Reference proteome</keyword>
<dbReference type="Proteomes" id="UP001648503">
    <property type="component" value="Unassembled WGS sequence"/>
</dbReference>